<keyword evidence="3 6" id="KW-1133">Transmembrane helix</keyword>
<sequence>MGAEELYEVEFPPESIIRRRNNVESLKDLNGRDSYGGERTFNKSMSSRSEKATELLNQLVEFSALPEYLQDNSFILRHYRADWPLKHSLLSIFSMHNETFNIWSHLIGFLLFLGLTIYTAMHIPTIVEPSTLHKWQHEINDVMPSYLQLNEALSSCVPGTFDGIHCVQKPITRWPFFAFLGGAMFCMFASTMCHLLGCRSAKTFYLLMRLDYAGIATLIATSFFPPVYYSFMCNPALCKMYLGMITTMGVCSLLASMIPVFQTAEYRQVRAAVFCTMGLSGIVPCLHKIFLYHYEPLAYQAFNMEIFMGGIYALSALIYATRIPERWTPGTFDIIGNSHQLFHVLVVAGAYVHYHGGLVYLKWRDVQGCPVS</sequence>
<feature type="transmembrane region" description="Helical" evidence="6">
    <location>
        <begin position="210"/>
        <end position="229"/>
    </location>
</feature>
<feature type="transmembrane region" description="Helical" evidence="6">
    <location>
        <begin position="102"/>
        <end position="121"/>
    </location>
</feature>
<evidence type="ECO:0000256" key="6">
    <source>
        <dbReference type="SAM" id="Phobius"/>
    </source>
</evidence>
<dbReference type="GO" id="GO:0009744">
    <property type="term" value="P:response to sucrose"/>
    <property type="evidence" value="ECO:0007669"/>
    <property type="project" value="UniProtKB-ARBA"/>
</dbReference>
<dbReference type="Gramene" id="Pp3c1_29610V3.2">
    <property type="protein sequence ID" value="Pp3c1_29610V3.2"/>
    <property type="gene ID" value="Pp3c1_29610"/>
</dbReference>
<evidence type="ECO:0000313" key="9">
    <source>
        <dbReference type="Proteomes" id="UP000006727"/>
    </source>
</evidence>
<dbReference type="OrthoDB" id="529367at2759"/>
<feature type="transmembrane region" description="Helical" evidence="6">
    <location>
        <begin position="273"/>
        <end position="291"/>
    </location>
</feature>
<reference evidence="7 9" key="1">
    <citation type="journal article" date="2008" name="Science">
        <title>The Physcomitrella genome reveals evolutionary insights into the conquest of land by plants.</title>
        <authorList>
            <person name="Rensing S."/>
            <person name="Lang D."/>
            <person name="Zimmer A."/>
            <person name="Terry A."/>
            <person name="Salamov A."/>
            <person name="Shapiro H."/>
            <person name="Nishiyama T."/>
            <person name="Perroud P.-F."/>
            <person name="Lindquist E."/>
            <person name="Kamisugi Y."/>
            <person name="Tanahashi T."/>
            <person name="Sakakibara K."/>
            <person name="Fujita T."/>
            <person name="Oishi K."/>
            <person name="Shin-I T."/>
            <person name="Kuroki Y."/>
            <person name="Toyoda A."/>
            <person name="Suzuki Y."/>
            <person name="Hashimoto A."/>
            <person name="Yamaguchi K."/>
            <person name="Sugano A."/>
            <person name="Kohara Y."/>
            <person name="Fujiyama A."/>
            <person name="Anterola A."/>
            <person name="Aoki S."/>
            <person name="Ashton N."/>
            <person name="Barbazuk W.B."/>
            <person name="Barker E."/>
            <person name="Bennetzen J."/>
            <person name="Bezanilla M."/>
            <person name="Blankenship R."/>
            <person name="Cho S.H."/>
            <person name="Dutcher S."/>
            <person name="Estelle M."/>
            <person name="Fawcett J.A."/>
            <person name="Gundlach H."/>
            <person name="Hanada K."/>
            <person name="Heyl A."/>
            <person name="Hicks K.A."/>
            <person name="Hugh J."/>
            <person name="Lohr M."/>
            <person name="Mayer K."/>
            <person name="Melkozernov A."/>
            <person name="Murata T."/>
            <person name="Nelson D."/>
            <person name="Pils B."/>
            <person name="Prigge M."/>
            <person name="Reiss B."/>
            <person name="Renner T."/>
            <person name="Rombauts S."/>
            <person name="Rushton P."/>
            <person name="Sanderfoot A."/>
            <person name="Schween G."/>
            <person name="Shiu S.-H."/>
            <person name="Stueber K."/>
            <person name="Theodoulou F.L."/>
            <person name="Tu H."/>
            <person name="Van de Peer Y."/>
            <person name="Verrier P.J."/>
            <person name="Waters E."/>
            <person name="Wood A."/>
            <person name="Yang L."/>
            <person name="Cove D."/>
            <person name="Cuming A."/>
            <person name="Hasebe M."/>
            <person name="Lucas S."/>
            <person name="Mishler D.B."/>
            <person name="Reski R."/>
            <person name="Grigoriev I."/>
            <person name="Quatrano R.S."/>
            <person name="Boore J.L."/>
        </authorList>
    </citation>
    <scope>NUCLEOTIDE SEQUENCE [LARGE SCALE GENOMIC DNA]</scope>
    <source>
        <strain evidence="8 9">cv. Gransden 2004</strain>
    </source>
</reference>
<evidence type="ECO:0000256" key="1">
    <source>
        <dbReference type="ARBA" id="ARBA00004141"/>
    </source>
</evidence>
<keyword evidence="5" id="KW-0862">Zinc</keyword>
<evidence type="ECO:0000313" key="8">
    <source>
        <dbReference type="EnsemblPlants" id="Pp3c1_29610V3.1"/>
    </source>
</evidence>
<dbReference type="InterPro" id="IPR004254">
    <property type="entry name" value="AdipoR/HlyIII-related"/>
</dbReference>
<dbReference type="Proteomes" id="UP000006727">
    <property type="component" value="Chromosome 1"/>
</dbReference>
<evidence type="ECO:0000256" key="4">
    <source>
        <dbReference type="ARBA" id="ARBA00023136"/>
    </source>
</evidence>
<dbReference type="EnsemblPlants" id="Pp3c1_29610V3.1">
    <property type="protein sequence ID" value="Pp3c1_29610V3.1"/>
    <property type="gene ID" value="Pp3c1_29610"/>
</dbReference>
<dbReference type="GO" id="GO:0046872">
    <property type="term" value="F:metal ion binding"/>
    <property type="evidence" value="ECO:0007669"/>
    <property type="project" value="UniProtKB-KW"/>
</dbReference>
<dbReference type="OMA" id="VSGLMCM"/>
<dbReference type="EnsemblPlants" id="Pp3c1_29610V3.2">
    <property type="protein sequence ID" value="Pp3c1_29610V3.2"/>
    <property type="gene ID" value="Pp3c1_29610"/>
</dbReference>
<feature type="binding site" evidence="5">
    <location>
        <position position="343"/>
    </location>
    <ligand>
        <name>Zn(2+)</name>
        <dbReference type="ChEBI" id="CHEBI:29105"/>
    </ligand>
</feature>
<keyword evidence="9" id="KW-1185">Reference proteome</keyword>
<feature type="transmembrane region" description="Helical" evidence="6">
    <location>
        <begin position="176"/>
        <end position="198"/>
    </location>
</feature>
<feature type="binding site" evidence="5">
    <location>
        <position position="194"/>
    </location>
    <ligand>
        <name>Zn(2+)</name>
        <dbReference type="ChEBI" id="CHEBI:29105"/>
    </ligand>
</feature>
<dbReference type="PANTHER" id="PTHR20855">
    <property type="entry name" value="ADIPOR/PROGESTIN RECEPTOR-RELATED"/>
    <property type="match status" value="1"/>
</dbReference>
<protein>
    <submittedName>
        <fullName evidence="7 8">Uncharacterized protein</fullName>
    </submittedName>
</protein>
<dbReference type="STRING" id="3218.A0A2K1LA73"/>
<evidence type="ECO:0000256" key="5">
    <source>
        <dbReference type="PIRSR" id="PIRSR604254-1"/>
    </source>
</evidence>
<keyword evidence="4 6" id="KW-0472">Membrane</keyword>
<gene>
    <name evidence="8" type="primary">LOC112286122</name>
    <name evidence="7" type="ORF">PHYPA_001355</name>
</gene>
<dbReference type="GeneID" id="112286122"/>
<reference evidence="7 9" key="2">
    <citation type="journal article" date="2018" name="Plant J.">
        <title>The Physcomitrella patens chromosome-scale assembly reveals moss genome structure and evolution.</title>
        <authorList>
            <person name="Lang D."/>
            <person name="Ullrich K.K."/>
            <person name="Murat F."/>
            <person name="Fuchs J."/>
            <person name="Jenkins J."/>
            <person name="Haas F.B."/>
            <person name="Piednoel M."/>
            <person name="Gundlach H."/>
            <person name="Van Bel M."/>
            <person name="Meyberg R."/>
            <person name="Vives C."/>
            <person name="Morata J."/>
            <person name="Symeonidi A."/>
            <person name="Hiss M."/>
            <person name="Muchero W."/>
            <person name="Kamisugi Y."/>
            <person name="Saleh O."/>
            <person name="Blanc G."/>
            <person name="Decker E.L."/>
            <person name="van Gessel N."/>
            <person name="Grimwood J."/>
            <person name="Hayes R.D."/>
            <person name="Graham S.W."/>
            <person name="Gunter L.E."/>
            <person name="McDaniel S.F."/>
            <person name="Hoernstein S.N.W."/>
            <person name="Larsson A."/>
            <person name="Li F.W."/>
            <person name="Perroud P.F."/>
            <person name="Phillips J."/>
            <person name="Ranjan P."/>
            <person name="Rokshar D.S."/>
            <person name="Rothfels C.J."/>
            <person name="Schneider L."/>
            <person name="Shu S."/>
            <person name="Stevenson D.W."/>
            <person name="Thummler F."/>
            <person name="Tillich M."/>
            <person name="Villarreal Aguilar J.C."/>
            <person name="Widiez T."/>
            <person name="Wong G.K."/>
            <person name="Wymore A."/>
            <person name="Zhang Y."/>
            <person name="Zimmer A.D."/>
            <person name="Quatrano R.S."/>
            <person name="Mayer K.F.X."/>
            <person name="Goodstein D."/>
            <person name="Casacuberta J.M."/>
            <person name="Vandepoele K."/>
            <person name="Reski R."/>
            <person name="Cuming A.C."/>
            <person name="Tuskan G.A."/>
            <person name="Maumus F."/>
            <person name="Salse J."/>
            <person name="Schmutz J."/>
            <person name="Rensing S.A."/>
        </authorList>
    </citation>
    <scope>NUCLEOTIDE SEQUENCE [LARGE SCALE GENOMIC DNA]</scope>
    <source>
        <strain evidence="8 9">cv. Gransden 2004</strain>
    </source>
</reference>
<organism evidence="7">
    <name type="scientific">Physcomitrium patens</name>
    <name type="common">Spreading-leaved earth moss</name>
    <name type="synonym">Physcomitrella patens</name>
    <dbReference type="NCBI Taxonomy" id="3218"/>
    <lineage>
        <taxon>Eukaryota</taxon>
        <taxon>Viridiplantae</taxon>
        <taxon>Streptophyta</taxon>
        <taxon>Embryophyta</taxon>
        <taxon>Bryophyta</taxon>
        <taxon>Bryophytina</taxon>
        <taxon>Bryopsida</taxon>
        <taxon>Funariidae</taxon>
        <taxon>Funariales</taxon>
        <taxon>Funariaceae</taxon>
        <taxon>Physcomitrium</taxon>
    </lineage>
</organism>
<feature type="transmembrane region" description="Helical" evidence="6">
    <location>
        <begin position="341"/>
        <end position="363"/>
    </location>
</feature>
<keyword evidence="2 6" id="KW-0812">Transmembrane</keyword>
<dbReference type="GO" id="GO:0016020">
    <property type="term" value="C:membrane"/>
    <property type="evidence" value="ECO:0007669"/>
    <property type="project" value="UniProtKB-SubCell"/>
</dbReference>
<dbReference type="Gramene" id="Pp3c1_29610V3.1">
    <property type="protein sequence ID" value="Pp3c1_29610V3.1"/>
    <property type="gene ID" value="Pp3c1_29610"/>
</dbReference>
<keyword evidence="5" id="KW-0479">Metal-binding</keyword>
<dbReference type="AlphaFoldDB" id="A0A2K1LA73"/>
<evidence type="ECO:0000256" key="2">
    <source>
        <dbReference type="ARBA" id="ARBA00022692"/>
    </source>
</evidence>
<feature type="binding site" evidence="5">
    <location>
        <position position="339"/>
    </location>
    <ligand>
        <name>Zn(2+)</name>
        <dbReference type="ChEBI" id="CHEBI:29105"/>
    </ligand>
</feature>
<evidence type="ECO:0000313" key="7">
    <source>
        <dbReference type="EMBL" id="PNR62930.1"/>
    </source>
</evidence>
<dbReference type="PaxDb" id="3218-PP1S171_155V6.1"/>
<reference evidence="8" key="3">
    <citation type="submission" date="2020-12" db="UniProtKB">
        <authorList>
            <consortium name="EnsemblPlants"/>
        </authorList>
    </citation>
    <scope>IDENTIFICATION</scope>
</reference>
<dbReference type="Pfam" id="PF03006">
    <property type="entry name" value="HlyIII"/>
    <property type="match status" value="1"/>
</dbReference>
<evidence type="ECO:0000256" key="3">
    <source>
        <dbReference type="ARBA" id="ARBA00022989"/>
    </source>
</evidence>
<feature type="transmembrane region" description="Helical" evidence="6">
    <location>
        <begin position="241"/>
        <end position="261"/>
    </location>
</feature>
<accession>A0A2K1LA73</accession>
<dbReference type="PANTHER" id="PTHR20855:SF132">
    <property type="entry name" value="HEPTAHELICAL TRANSMEMBRANE PROTEIN 4-LIKE"/>
    <property type="match status" value="1"/>
</dbReference>
<comment type="subcellular location">
    <subcellularLocation>
        <location evidence="1">Membrane</location>
        <topology evidence="1">Multi-pass membrane protein</topology>
    </subcellularLocation>
</comment>
<proteinExistence type="predicted"/>
<dbReference type="EMBL" id="ABEU02000001">
    <property type="protein sequence ID" value="PNR62930.1"/>
    <property type="molecule type" value="Genomic_DNA"/>
</dbReference>
<dbReference type="RefSeq" id="XP_024383508.1">
    <property type="nucleotide sequence ID" value="XM_024527740.2"/>
</dbReference>
<dbReference type="GO" id="GO:0038023">
    <property type="term" value="F:signaling receptor activity"/>
    <property type="evidence" value="ECO:0000318"/>
    <property type="project" value="GO_Central"/>
</dbReference>
<name>A0A2K1LA73_PHYPA</name>
<feature type="transmembrane region" description="Helical" evidence="6">
    <location>
        <begin position="297"/>
        <end position="320"/>
    </location>
</feature>
<dbReference type="GO" id="GO:0009725">
    <property type="term" value="P:response to hormone"/>
    <property type="evidence" value="ECO:0000318"/>
    <property type="project" value="GO_Central"/>
</dbReference>